<keyword evidence="3" id="KW-0576">Peroxisome</keyword>
<organism evidence="6 7">
    <name type="scientific">Podospora australis</name>
    <dbReference type="NCBI Taxonomy" id="1536484"/>
    <lineage>
        <taxon>Eukaryota</taxon>
        <taxon>Fungi</taxon>
        <taxon>Dikarya</taxon>
        <taxon>Ascomycota</taxon>
        <taxon>Pezizomycotina</taxon>
        <taxon>Sordariomycetes</taxon>
        <taxon>Sordariomycetidae</taxon>
        <taxon>Sordariales</taxon>
        <taxon>Podosporaceae</taxon>
        <taxon>Podospora</taxon>
    </lineage>
</organism>
<evidence type="ECO:0000313" key="6">
    <source>
        <dbReference type="EMBL" id="KAK4187222.1"/>
    </source>
</evidence>
<sequence>MAAISPRPVVETKPPSPQPKSKPPTTPTPEISTLEHFTKFSTDAYGLERLLRGIQSILQLLIAYPTLHHHVHETLRETLLPFTFFLHLHSSSPSSSSPAAKITGPSPTLQETRSRIALGRRFLRLFRFLENFSASSTLFQQAFADPTASKQKWAEAFSKSFNGLYYLLETVTFLDDLKVPGLSVCGRPLAKTLSVEAQRLWLFALVFGIVSGWLKVKKIAGEVSGLKRQMAADAKGAGREKERSGETDISGEIAARKEEQRKELKKLKETRYKTIRRAIADALDLPVPGSVIKWIPLPPGVVAVLMFFSTWLTGLEVWEKCGKELVVAAKGKGKKD</sequence>
<accession>A0AAN7AIH9</accession>
<dbReference type="Proteomes" id="UP001302126">
    <property type="component" value="Unassembled WGS sequence"/>
</dbReference>
<dbReference type="AlphaFoldDB" id="A0AAN7AIH9"/>
<keyword evidence="7" id="KW-1185">Reference proteome</keyword>
<proteinExistence type="predicted"/>
<dbReference type="GO" id="GO:0016559">
    <property type="term" value="P:peroxisome fission"/>
    <property type="evidence" value="ECO:0007669"/>
    <property type="project" value="InterPro"/>
</dbReference>
<evidence type="ECO:0000256" key="5">
    <source>
        <dbReference type="SAM" id="MobiDB-lite"/>
    </source>
</evidence>
<evidence type="ECO:0000256" key="3">
    <source>
        <dbReference type="ARBA" id="ARBA00023140"/>
    </source>
</evidence>
<keyword evidence="1" id="KW-0962">Peroxisome biogenesis</keyword>
<dbReference type="InterPro" id="IPR008733">
    <property type="entry name" value="PEX11"/>
</dbReference>
<feature type="compositionally biased region" description="Pro residues" evidence="5">
    <location>
        <begin position="14"/>
        <end position="27"/>
    </location>
</feature>
<protein>
    <submittedName>
        <fullName evidence="6">Peroxisomal biogenesis factor 11-domain-containing protein</fullName>
    </submittedName>
</protein>
<evidence type="ECO:0000313" key="7">
    <source>
        <dbReference type="Proteomes" id="UP001302126"/>
    </source>
</evidence>
<gene>
    <name evidence="6" type="ORF">QBC35DRAFT_385378</name>
</gene>
<dbReference type="EMBL" id="MU864407">
    <property type="protein sequence ID" value="KAK4187222.1"/>
    <property type="molecule type" value="Genomic_DNA"/>
</dbReference>
<feature type="region of interest" description="Disordered" evidence="5">
    <location>
        <begin position="1"/>
        <end position="31"/>
    </location>
</feature>
<dbReference type="Pfam" id="PF05648">
    <property type="entry name" value="PEX11"/>
    <property type="match status" value="1"/>
</dbReference>
<keyword evidence="2" id="KW-0472">Membrane</keyword>
<reference evidence="6" key="2">
    <citation type="submission" date="2023-05" db="EMBL/GenBank/DDBJ databases">
        <authorList>
            <consortium name="Lawrence Berkeley National Laboratory"/>
            <person name="Steindorff A."/>
            <person name="Hensen N."/>
            <person name="Bonometti L."/>
            <person name="Westerberg I."/>
            <person name="Brannstrom I.O."/>
            <person name="Guillou S."/>
            <person name="Cros-Aarteil S."/>
            <person name="Calhoun S."/>
            <person name="Haridas S."/>
            <person name="Kuo A."/>
            <person name="Mondo S."/>
            <person name="Pangilinan J."/>
            <person name="Riley R."/>
            <person name="Labutti K."/>
            <person name="Andreopoulos B."/>
            <person name="Lipzen A."/>
            <person name="Chen C."/>
            <person name="Yanf M."/>
            <person name="Daum C."/>
            <person name="Ng V."/>
            <person name="Clum A."/>
            <person name="Ohm R."/>
            <person name="Martin F."/>
            <person name="Silar P."/>
            <person name="Natvig D."/>
            <person name="Lalanne C."/>
            <person name="Gautier V."/>
            <person name="Ament-Velasquez S.L."/>
            <person name="Kruys A."/>
            <person name="Hutchinson M.I."/>
            <person name="Powell A.J."/>
            <person name="Barry K."/>
            <person name="Miller A.N."/>
            <person name="Grigoriev I.V."/>
            <person name="Debuchy R."/>
            <person name="Gladieux P."/>
            <person name="Thoren M.H."/>
            <person name="Johannesson H."/>
        </authorList>
    </citation>
    <scope>NUCLEOTIDE SEQUENCE</scope>
    <source>
        <strain evidence="6">PSN309</strain>
    </source>
</reference>
<dbReference type="PANTHER" id="PTHR12652">
    <property type="entry name" value="PEROXISOMAL BIOGENESIS FACTOR 11"/>
    <property type="match status" value="1"/>
</dbReference>
<evidence type="ECO:0000256" key="2">
    <source>
        <dbReference type="ARBA" id="ARBA00023136"/>
    </source>
</evidence>
<dbReference type="GO" id="GO:0005778">
    <property type="term" value="C:peroxisomal membrane"/>
    <property type="evidence" value="ECO:0007669"/>
    <property type="project" value="UniProtKB-SubCell"/>
</dbReference>
<comment type="caution">
    <text evidence="6">The sequence shown here is derived from an EMBL/GenBank/DDBJ whole genome shotgun (WGS) entry which is preliminary data.</text>
</comment>
<evidence type="ECO:0000256" key="4">
    <source>
        <dbReference type="ARBA" id="ARBA00046271"/>
    </source>
</evidence>
<comment type="subcellular location">
    <subcellularLocation>
        <location evidence="4">Peroxisome membrane</location>
    </subcellularLocation>
</comment>
<dbReference type="PANTHER" id="PTHR12652:SF23">
    <property type="entry name" value="MICROBODY (PEROXISOME) PROLIFERATION PROTEIN PEROXIN 11B (EUROFUNG)"/>
    <property type="match status" value="1"/>
</dbReference>
<reference evidence="6" key="1">
    <citation type="journal article" date="2023" name="Mol. Phylogenet. Evol.">
        <title>Genome-scale phylogeny and comparative genomics of the fungal order Sordariales.</title>
        <authorList>
            <person name="Hensen N."/>
            <person name="Bonometti L."/>
            <person name="Westerberg I."/>
            <person name="Brannstrom I.O."/>
            <person name="Guillou S."/>
            <person name="Cros-Aarteil S."/>
            <person name="Calhoun S."/>
            <person name="Haridas S."/>
            <person name="Kuo A."/>
            <person name="Mondo S."/>
            <person name="Pangilinan J."/>
            <person name="Riley R."/>
            <person name="LaButti K."/>
            <person name="Andreopoulos B."/>
            <person name="Lipzen A."/>
            <person name="Chen C."/>
            <person name="Yan M."/>
            <person name="Daum C."/>
            <person name="Ng V."/>
            <person name="Clum A."/>
            <person name="Steindorff A."/>
            <person name="Ohm R.A."/>
            <person name="Martin F."/>
            <person name="Silar P."/>
            <person name="Natvig D.O."/>
            <person name="Lalanne C."/>
            <person name="Gautier V."/>
            <person name="Ament-Velasquez S.L."/>
            <person name="Kruys A."/>
            <person name="Hutchinson M.I."/>
            <person name="Powell A.J."/>
            <person name="Barry K."/>
            <person name="Miller A.N."/>
            <person name="Grigoriev I.V."/>
            <person name="Debuchy R."/>
            <person name="Gladieux P."/>
            <person name="Hiltunen Thoren M."/>
            <person name="Johannesson H."/>
        </authorList>
    </citation>
    <scope>NUCLEOTIDE SEQUENCE</scope>
    <source>
        <strain evidence="6">PSN309</strain>
    </source>
</reference>
<name>A0AAN7AIH9_9PEZI</name>
<evidence type="ECO:0000256" key="1">
    <source>
        <dbReference type="ARBA" id="ARBA00022593"/>
    </source>
</evidence>